<feature type="compositionally biased region" description="Pro residues" evidence="1">
    <location>
        <begin position="1937"/>
        <end position="1951"/>
    </location>
</feature>
<dbReference type="SUPFAM" id="SSF49464">
    <property type="entry name" value="Carboxypeptidase regulatory domain-like"/>
    <property type="match status" value="2"/>
</dbReference>
<proteinExistence type="predicted"/>
<dbReference type="GO" id="GO:0003993">
    <property type="term" value="F:acid phosphatase activity"/>
    <property type="evidence" value="ECO:0007669"/>
    <property type="project" value="InterPro"/>
</dbReference>
<organism evidence="4 5">
    <name type="scientific">candidate division WWE3 bacterium RIFCSPLOWO2_01_FULL_41_18</name>
    <dbReference type="NCBI Taxonomy" id="1802625"/>
    <lineage>
        <taxon>Bacteria</taxon>
        <taxon>Katanobacteria</taxon>
    </lineage>
</organism>
<dbReference type="EMBL" id="MEVI01000003">
    <property type="protein sequence ID" value="OGC55128.1"/>
    <property type="molecule type" value="Genomic_DNA"/>
</dbReference>
<keyword evidence="2" id="KW-0812">Transmembrane</keyword>
<feature type="region of interest" description="Disordered" evidence="1">
    <location>
        <begin position="1560"/>
        <end position="1584"/>
    </location>
</feature>
<dbReference type="Proteomes" id="UP000176504">
    <property type="component" value="Unassembled WGS sequence"/>
</dbReference>
<dbReference type="GO" id="GO:0046872">
    <property type="term" value="F:metal ion binding"/>
    <property type="evidence" value="ECO:0007669"/>
    <property type="project" value="InterPro"/>
</dbReference>
<reference evidence="4 5" key="1">
    <citation type="journal article" date="2016" name="Nat. Commun.">
        <title>Thousands of microbial genomes shed light on interconnected biogeochemical processes in an aquifer system.</title>
        <authorList>
            <person name="Anantharaman K."/>
            <person name="Brown C.T."/>
            <person name="Hug L.A."/>
            <person name="Sharon I."/>
            <person name="Castelle C.J."/>
            <person name="Probst A.J."/>
            <person name="Thomas B.C."/>
            <person name="Singh A."/>
            <person name="Wilkins M.J."/>
            <person name="Karaoz U."/>
            <person name="Brodie E.L."/>
            <person name="Williams K.H."/>
            <person name="Hubbard S.S."/>
            <person name="Banfield J.F."/>
        </authorList>
    </citation>
    <scope>NUCLEOTIDE SEQUENCE [LARGE SCALE GENOMIC DNA]</scope>
</reference>
<evidence type="ECO:0000256" key="1">
    <source>
        <dbReference type="SAM" id="MobiDB-lite"/>
    </source>
</evidence>
<feature type="domain" description="Fibronectin type-III" evidence="3">
    <location>
        <begin position="1560"/>
        <end position="1658"/>
    </location>
</feature>
<evidence type="ECO:0000313" key="5">
    <source>
        <dbReference type="Proteomes" id="UP000176504"/>
    </source>
</evidence>
<protein>
    <recommendedName>
        <fullName evidence="3">Fibronectin type-III domain-containing protein</fullName>
    </recommendedName>
</protein>
<dbReference type="SUPFAM" id="SSF50939">
    <property type="entry name" value="Sialidases"/>
    <property type="match status" value="2"/>
</dbReference>
<feature type="domain" description="Fibronectin type-III" evidence="3">
    <location>
        <begin position="2043"/>
        <end position="2139"/>
    </location>
</feature>
<feature type="compositionally biased region" description="Low complexity" evidence="1">
    <location>
        <begin position="64"/>
        <end position="74"/>
    </location>
</feature>
<sequence>MSKRYYRFLSRVSVKALSFFAGFVLLFSLLSAQKVFSEEENMASPSPLPTSDVVNESSPEADVLESSESSSVSEDVSKVIEEALSDPVYDGKVDIPPALKEILIDEDISESSLEADPFDYNGSVLGDEDIDGGGVISLASSEDCFSSIKDHSKDEKEKYLYSSTCNDVYVKFSQKEGKKIGFNLVDRSKGYKLGFWFRKIEGVTPKLEGNSLSYPVKIKGIPATVRFSVSQGEIKEDIIFDEKPSEEELKKLPDTIRIPFDMSSDRLKLVNDEDQREVYFLDPKTSEKVFTVPKLTFLDSDGKEGKISLAIRDDNRTFYINVDSSFLKEASYPVVIDPTVIINTSSTTAATQPSHMRHVAITTNGNLHAFIQVGTESATCGGSPKSGLLWFISTDDGATWSCQDQLSSDTTNLFYASVVVDSSDNMYTVYSQIATGASTTLDVNYRKFTYNGGGSWTMGSEQTVLDGDGSVGYTYGAIEKEGTTRLWLTARYFDGTNYQTPVYYSNNQGTAPTWSQAISAIDTAGTASSYHYGAPARFGSKVGVLYTTNSGILCFRYRDDTVSVSTWSVTLDADPDNCFSSAGAAFSYVGTTEGYLHMASGSGFAMFNGTQWNDFESVRDTSTETSNTTSIGVATDGTNAWAVYLDTTSLLSGLSGGRKIVYRLGRPIWNYDPNPAGSFDLTKTELVSYHGTFDKYFRYNGAAYTDDTTDAGDNGTGDVTMPAGATHIAYYGKSEKFDGISWDLSTNGSASTVYAWEYWNGSTWASLSFTASSNTVFQGDGWAAFTSPSDWATTDVNGSTQYWIRARVTSFSSPTPVGSQMTSIPQINNLSITPNPVSNKIYVIWTENAGSPMRVRTASFTVTPETSTPASVADISPTVVAITQGDIDTTGVQAGRTMVKTSDGTLHLFVNTEDNNFGYFPVSILCNGSYVTGLLWFNSTDSGSTWTCRGQIGTYQAFNNQKSVSAVVDSNDNIYIAYSTHLASSGASTKDVFYRKFTKGVGATWTMESEQTVLDSASAADEYTDAVISVQGTTRLWIAARHWNDGAAAADVEVYYSDGLGTAPSWFTSIDPLNTPGTFQTSRLLMTRFGTDKIAVVYREGTDYKMKYRSDSDGLTTWGSATTAVTSIGSGELPRASLVGLDSGYLLLLYGGTGEDHQSMFTAFNGSSWLTPFELYPSSTSAPEVTQASYHDAIITSDGTNAYVIAGDLSGLTDTIMVTGRISYKKGVPPFASTDFDTSPTYIVSRYGAFDKVWSYVSGAYSNETTDASNSTLTDVQLVTGVGDAVYFGDTDKYDTVNVDISTDGVAGRVVWEYYNGISWVPLVHFSEYYNTIFNDSPWQYFTFPPPTNWATTAVNGEGTSYYYIRARAITAYSTTPVASQAVNYMFYHIPAAPEKFTSGVMNVVWVESQAIDYGYANIRYSGVNVGGNNPPDTPTNLGPSSFVNGEYSADNTPTLTFTLSDPDASDTVQYRIQIDDTSDFASPIVDYTSVLAAQGGATFTVGQAAGSGTYTTGSAGQTLSDTSFYWRVKAIDNSAAESAYATANSGSIAFIVDTTAPTVPGTPTTSSEETDTTPTFTWTASTDSGSGLASTPYTVQWCDNSSFTGCESNTDTSTATSYTFTTDLSTQTLYFRVKAEDAVGNESAYSSAGSISITNLSDDTTDPRSLKLISPPHKSYIAIERPWFVFRPARDNGGTGIDSYTLNVDNGDSGDFEISGIPPNGTKDKKTQKYIAKFSGFNTDDPSDDRISVQTLSGNAWGKTHNDGKLKEGKRVWSVKAIDKAGNTISRSFTVFADFTGPNSEVQKINDTSVSSSGNYEVTDSTPTFYGRVTDPLRGDKDVNRVASGPDEVELRFERKNSFGSYQTYSINTINFTDMFFSSDGSKVTDNSLNASDKYANFSYTFPSELSVGDYRLLVTGTDRVGNEGPSKTYSFSIVEPPPPPPPPLEPSPTPAPIVEVPPPEESIVDEIVDVITDVVSDTISVVEDAAVTVVETIIEVLNNTTPEVIIDIITELLEPIQPIIDQIINNIVVTTEVWLSTEPTVISNVRVVEIGEDYAIIAWNTNHHATSKVNYGETLSYGDDSSSGEKVLSHRIRIDGLEPGTTYYFEVMSQNKNYVYDAWHQFSTTTDGVLVREMLPSELELSAARKLVRTIRLSVAENPFVKNTAELAKIAARYRGTTLITLGASMIAIASSALIPVSGVYLPALSKIPVWNLPAVLVGMIKKKRHPWGIVYDSITKEPLDPVVVTLEGGKGERIQTVSDIYGRYEFIVEEGSYAIEADKSNYDFPSRVLTGKLMDEVYENLYLGGPFSVSREEKIVYNIPMDNITKDWNQEEKRRRNIEATSKTAYKASTFVFYTSFIISFIIFLVSQTLQNLIVISIFVLMMVYRRARSKAKPWGVVLDNRGTPVKGALVKLINVDIPRLSIPPVVTKEGGRYNFLVDKATYKLVVSIKQPDSTYKDIYESKNITISKKYGQVNENVALP</sequence>
<dbReference type="InterPro" id="IPR015914">
    <property type="entry name" value="PAPs_N"/>
</dbReference>
<evidence type="ECO:0000313" key="4">
    <source>
        <dbReference type="EMBL" id="OGC55128.1"/>
    </source>
</evidence>
<dbReference type="SUPFAM" id="SSF49363">
    <property type="entry name" value="Purple acid phosphatase, N-terminal domain"/>
    <property type="match status" value="1"/>
</dbReference>
<dbReference type="Gene3D" id="2.60.40.10">
    <property type="entry name" value="Immunoglobulins"/>
    <property type="match status" value="4"/>
</dbReference>
<evidence type="ECO:0000259" key="3">
    <source>
        <dbReference type="PROSITE" id="PS50853"/>
    </source>
</evidence>
<dbReference type="InterPro" id="IPR013783">
    <property type="entry name" value="Ig-like_fold"/>
</dbReference>
<keyword evidence="2" id="KW-0472">Membrane</keyword>
<dbReference type="SUPFAM" id="SSF49265">
    <property type="entry name" value="Fibronectin type III"/>
    <property type="match status" value="1"/>
</dbReference>
<dbReference type="CDD" id="cd15482">
    <property type="entry name" value="Sialidase_non-viral"/>
    <property type="match status" value="1"/>
</dbReference>
<name>A0A1F4VDT0_UNCKA</name>
<dbReference type="Pfam" id="PF16656">
    <property type="entry name" value="Pur_ac_phosph_N"/>
    <property type="match status" value="1"/>
</dbReference>
<evidence type="ECO:0000256" key="2">
    <source>
        <dbReference type="SAM" id="Phobius"/>
    </source>
</evidence>
<dbReference type="InterPro" id="IPR008969">
    <property type="entry name" value="CarboxyPept-like_regulatory"/>
</dbReference>
<feature type="region of interest" description="Disordered" evidence="1">
    <location>
        <begin position="42"/>
        <end position="74"/>
    </location>
</feature>
<gene>
    <name evidence="4" type="ORF">A3A78_04080</name>
</gene>
<feature type="region of interest" description="Disordered" evidence="1">
    <location>
        <begin position="1921"/>
        <end position="1951"/>
    </location>
</feature>
<dbReference type="CDD" id="cd00063">
    <property type="entry name" value="FN3"/>
    <property type="match status" value="2"/>
</dbReference>
<dbReference type="InterPro" id="IPR008963">
    <property type="entry name" value="Purple_acid_Pase-like_N"/>
</dbReference>
<dbReference type="InterPro" id="IPR003961">
    <property type="entry name" value="FN3_dom"/>
</dbReference>
<dbReference type="InterPro" id="IPR036116">
    <property type="entry name" value="FN3_sf"/>
</dbReference>
<dbReference type="PROSITE" id="PS50853">
    <property type="entry name" value="FN3"/>
    <property type="match status" value="2"/>
</dbReference>
<keyword evidence="2" id="KW-1133">Transmembrane helix</keyword>
<dbReference type="InterPro" id="IPR036278">
    <property type="entry name" value="Sialidase_sf"/>
</dbReference>
<accession>A0A1F4VDT0</accession>
<dbReference type="SMART" id="SM00060">
    <property type="entry name" value="FN3"/>
    <property type="match status" value="2"/>
</dbReference>
<dbReference type="Gene3D" id="2.60.40.1120">
    <property type="entry name" value="Carboxypeptidase-like, regulatory domain"/>
    <property type="match status" value="1"/>
</dbReference>
<comment type="caution">
    <text evidence="4">The sequence shown here is derived from an EMBL/GenBank/DDBJ whole genome shotgun (WGS) entry which is preliminary data.</text>
</comment>
<feature type="transmembrane region" description="Helical" evidence="2">
    <location>
        <begin position="2372"/>
        <end position="2388"/>
    </location>
</feature>